<dbReference type="Proteomes" id="UP000299102">
    <property type="component" value="Unassembled WGS sequence"/>
</dbReference>
<gene>
    <name evidence="1" type="ORF">EVAR_16510_1</name>
</gene>
<sequence>MLVMNKVSNPNIGEPGNFKLKRKFLMQKCLFPEDQPTFTFVIICPHLAVRERKANNTPPHSANATFARLTKTRLRQSGAPDDFYYNKVPQLNGTLVPEKEINCRALISYPSNGVQGKV</sequence>
<accession>A0A4C1U2Z5</accession>
<evidence type="ECO:0000313" key="1">
    <source>
        <dbReference type="EMBL" id="GBP20638.1"/>
    </source>
</evidence>
<proteinExistence type="predicted"/>
<dbReference type="AlphaFoldDB" id="A0A4C1U2Z5"/>
<evidence type="ECO:0000313" key="2">
    <source>
        <dbReference type="Proteomes" id="UP000299102"/>
    </source>
</evidence>
<reference evidence="1 2" key="1">
    <citation type="journal article" date="2019" name="Commun. Biol.">
        <title>The bagworm genome reveals a unique fibroin gene that provides high tensile strength.</title>
        <authorList>
            <person name="Kono N."/>
            <person name="Nakamura H."/>
            <person name="Ohtoshi R."/>
            <person name="Tomita M."/>
            <person name="Numata K."/>
            <person name="Arakawa K."/>
        </authorList>
    </citation>
    <scope>NUCLEOTIDE SEQUENCE [LARGE SCALE GENOMIC DNA]</scope>
</reference>
<organism evidence="1 2">
    <name type="scientific">Eumeta variegata</name>
    <name type="common">Bagworm moth</name>
    <name type="synonym">Eumeta japonica</name>
    <dbReference type="NCBI Taxonomy" id="151549"/>
    <lineage>
        <taxon>Eukaryota</taxon>
        <taxon>Metazoa</taxon>
        <taxon>Ecdysozoa</taxon>
        <taxon>Arthropoda</taxon>
        <taxon>Hexapoda</taxon>
        <taxon>Insecta</taxon>
        <taxon>Pterygota</taxon>
        <taxon>Neoptera</taxon>
        <taxon>Endopterygota</taxon>
        <taxon>Lepidoptera</taxon>
        <taxon>Glossata</taxon>
        <taxon>Ditrysia</taxon>
        <taxon>Tineoidea</taxon>
        <taxon>Psychidae</taxon>
        <taxon>Oiketicinae</taxon>
        <taxon>Eumeta</taxon>
    </lineage>
</organism>
<comment type="caution">
    <text evidence="1">The sequence shown here is derived from an EMBL/GenBank/DDBJ whole genome shotgun (WGS) entry which is preliminary data.</text>
</comment>
<name>A0A4C1U2Z5_EUMVA</name>
<dbReference type="EMBL" id="BGZK01000121">
    <property type="protein sequence ID" value="GBP20638.1"/>
    <property type="molecule type" value="Genomic_DNA"/>
</dbReference>
<protein>
    <submittedName>
        <fullName evidence="1">Uncharacterized protein</fullName>
    </submittedName>
</protein>
<keyword evidence="2" id="KW-1185">Reference proteome</keyword>